<dbReference type="AlphaFoldDB" id="A0A0E9X1Y8"/>
<reference evidence="1" key="2">
    <citation type="journal article" date="2015" name="Fish Shellfish Immunol.">
        <title>Early steps in the European eel (Anguilla anguilla)-Vibrio vulnificus interaction in the gills: Role of the RtxA13 toxin.</title>
        <authorList>
            <person name="Callol A."/>
            <person name="Pajuelo D."/>
            <person name="Ebbesson L."/>
            <person name="Teles M."/>
            <person name="MacKenzie S."/>
            <person name="Amaro C."/>
        </authorList>
    </citation>
    <scope>NUCLEOTIDE SEQUENCE</scope>
</reference>
<dbReference type="EMBL" id="GBXM01012677">
    <property type="protein sequence ID" value="JAH95900.1"/>
    <property type="molecule type" value="Transcribed_RNA"/>
</dbReference>
<reference evidence="1" key="1">
    <citation type="submission" date="2014-11" db="EMBL/GenBank/DDBJ databases">
        <authorList>
            <person name="Amaro Gonzalez C."/>
        </authorList>
    </citation>
    <scope>NUCLEOTIDE SEQUENCE</scope>
</reference>
<name>A0A0E9X1Y8_ANGAN</name>
<evidence type="ECO:0000313" key="1">
    <source>
        <dbReference type="EMBL" id="JAH95900.1"/>
    </source>
</evidence>
<protein>
    <submittedName>
        <fullName evidence="1">Uncharacterized protein</fullName>
    </submittedName>
</protein>
<proteinExistence type="predicted"/>
<accession>A0A0E9X1Y8</accession>
<organism evidence="1">
    <name type="scientific">Anguilla anguilla</name>
    <name type="common">European freshwater eel</name>
    <name type="synonym">Muraena anguilla</name>
    <dbReference type="NCBI Taxonomy" id="7936"/>
    <lineage>
        <taxon>Eukaryota</taxon>
        <taxon>Metazoa</taxon>
        <taxon>Chordata</taxon>
        <taxon>Craniata</taxon>
        <taxon>Vertebrata</taxon>
        <taxon>Euteleostomi</taxon>
        <taxon>Actinopterygii</taxon>
        <taxon>Neopterygii</taxon>
        <taxon>Teleostei</taxon>
        <taxon>Anguilliformes</taxon>
        <taxon>Anguillidae</taxon>
        <taxon>Anguilla</taxon>
    </lineage>
</organism>
<sequence>MFLLHFRFKCKEKLGDVMDAAELWVMSKTKEGQNMMGRERTGTR</sequence>